<dbReference type="InterPro" id="IPR010359">
    <property type="entry name" value="IrrE_HExxH"/>
</dbReference>
<dbReference type="InterPro" id="IPR052345">
    <property type="entry name" value="Rad_response_metalloprotease"/>
</dbReference>
<reference evidence="2 3" key="1">
    <citation type="journal article" date="2004" name="Nucleic Acids Res.">
        <title>Unique features revealed by the genome sequence of Acinetobacter sp. ADP1, a versatile and naturally transformation competent bacterium.</title>
        <authorList>
            <person name="Barbe V."/>
            <person name="Vallenet D."/>
            <person name="Fonknechten N."/>
            <person name="Kreimeyer A."/>
            <person name="Oztas S."/>
            <person name="Labarre L."/>
            <person name="Cruveiller S."/>
            <person name="Robert C."/>
            <person name="Duprat S."/>
            <person name="Wincker P."/>
            <person name="Ornston L.N."/>
            <person name="Weissenbach J."/>
            <person name="Marliere P."/>
            <person name="Cohen G.N."/>
            <person name="Medigue C."/>
        </authorList>
    </citation>
    <scope>NUCLEOTIDE SEQUENCE [LARGE SCALE GENOMIC DNA]</scope>
    <source>
        <strain evidence="3">ATCC 33305 / BD413 / ADP1</strain>
    </source>
</reference>
<sequence length="370" mass="42921">MSMRIDTNTLNYYVHNAQISLSVLRTKINNLDQFLSGEKQPTFNQLSEIAKKINVPTGLLLLNKTIDIDIKRLDFRTLESDSIDEASEELRDTIAEMEVKQEFLKNEITENLDFVGQFSIDSNFLEVAKKIRNKLEIPLFFQSQADNPLNYLRDKINDIGVFVFFNGKVKDNTHRPLSVKEFRGFVLLDHKAPIIFINQKDTKTGQLFTLVHELVHIFVGTEEIFNIVDTGDYQFDRTEAFINKVTAEILAPREIILKLNSTDSNFLARKFKVSEFVIVRRLLELNKITREEYLNRTRDLEENLERFLPSESESNGGSYTNNIRFRVDNKFFKYVMNAVNHDRISYTDAFNIVGVGFKGYKILMNRGGND</sequence>
<evidence type="ECO:0000313" key="2">
    <source>
        <dbReference type="EMBL" id="CAG70085.1"/>
    </source>
</evidence>
<dbReference type="KEGG" id="aci:ACIAD3429"/>
<dbReference type="Gene3D" id="1.10.10.2910">
    <property type="match status" value="1"/>
</dbReference>
<dbReference type="RefSeq" id="WP_004923542.1">
    <property type="nucleotide sequence ID" value="NC_005966.1"/>
</dbReference>
<dbReference type="BioCyc" id="ASP62977:ACIAD_RS15515-MONOMER"/>
<feature type="domain" description="IrrE N-terminal-like" evidence="1">
    <location>
        <begin position="182"/>
        <end position="282"/>
    </location>
</feature>
<dbReference type="STRING" id="202950.GCA_001485005_02262"/>
<dbReference type="Pfam" id="PF06114">
    <property type="entry name" value="Peptidase_M78"/>
    <property type="match status" value="1"/>
</dbReference>
<evidence type="ECO:0000313" key="3">
    <source>
        <dbReference type="Proteomes" id="UP000000430"/>
    </source>
</evidence>
<dbReference type="OrthoDB" id="9796786at2"/>
<evidence type="ECO:0000259" key="1">
    <source>
        <dbReference type="Pfam" id="PF06114"/>
    </source>
</evidence>
<accession>Q6F780</accession>
<name>Q6F780_ACIAD</name>
<dbReference type="EMBL" id="CR543861">
    <property type="protein sequence ID" value="CAG70085.1"/>
    <property type="molecule type" value="Genomic_DNA"/>
</dbReference>
<dbReference type="PANTHER" id="PTHR43236">
    <property type="entry name" value="ANTITOXIN HIGA1"/>
    <property type="match status" value="1"/>
</dbReference>
<dbReference type="AlphaFoldDB" id="Q6F780"/>
<organism evidence="2 3">
    <name type="scientific">Acinetobacter baylyi (strain ATCC 33305 / BD413 / ADP1)</name>
    <dbReference type="NCBI Taxonomy" id="62977"/>
    <lineage>
        <taxon>Bacteria</taxon>
        <taxon>Pseudomonadati</taxon>
        <taxon>Pseudomonadota</taxon>
        <taxon>Gammaproteobacteria</taxon>
        <taxon>Moraxellales</taxon>
        <taxon>Moraxellaceae</taxon>
        <taxon>Acinetobacter</taxon>
    </lineage>
</organism>
<gene>
    <name evidence="2" type="ordered locus">ACIAD3429</name>
</gene>
<dbReference type="Proteomes" id="UP000000430">
    <property type="component" value="Chromosome"/>
</dbReference>
<dbReference type="HOGENOM" id="CLU_057454_1_0_6"/>
<dbReference type="PANTHER" id="PTHR43236:SF2">
    <property type="entry name" value="BLL0069 PROTEIN"/>
    <property type="match status" value="1"/>
</dbReference>
<dbReference type="GeneID" id="45235618"/>
<dbReference type="eggNOG" id="COG2856">
    <property type="taxonomic scope" value="Bacteria"/>
</dbReference>
<proteinExistence type="predicted"/>
<protein>
    <recommendedName>
        <fullName evidence="1">IrrE N-terminal-like domain-containing protein</fullName>
    </recommendedName>
</protein>